<dbReference type="AlphaFoldDB" id="A0A060YN18"/>
<feature type="domain" description="C-type lectin" evidence="2">
    <location>
        <begin position="33"/>
        <end position="104"/>
    </location>
</feature>
<dbReference type="PANTHER" id="PTHR22803">
    <property type="entry name" value="MANNOSE, PHOSPHOLIPASE, LECTIN RECEPTOR RELATED"/>
    <property type="match status" value="1"/>
</dbReference>
<dbReference type="Proteomes" id="UP000193380">
    <property type="component" value="Unassembled WGS sequence"/>
</dbReference>
<sequence length="139" mass="15270">MLTSLLLLSAAFALGDANSLLEEDLCPSGWTKYGSRCLMFVKTTRSWPEAERYCVSLGDQLVSVPNVVKYLGANLASVHSSEEDQFLQTLVLVKTVGFPPTWIGGFYSVKVGSLTLQCYIEPLLQETPSHLAQVNSKPR</sequence>
<dbReference type="InterPro" id="IPR050111">
    <property type="entry name" value="C-type_lectin/snaclec_domain"/>
</dbReference>
<dbReference type="PaxDb" id="8022-A0A060YN18"/>
<dbReference type="PROSITE" id="PS50041">
    <property type="entry name" value="C_TYPE_LECTIN_2"/>
    <property type="match status" value="1"/>
</dbReference>
<reference evidence="3" key="1">
    <citation type="journal article" date="2014" name="Nat. Commun.">
        <title>The rainbow trout genome provides novel insights into evolution after whole-genome duplication in vertebrates.</title>
        <authorList>
            <person name="Berthelot C."/>
            <person name="Brunet F."/>
            <person name="Chalopin D."/>
            <person name="Juanchich A."/>
            <person name="Bernard M."/>
            <person name="Noel B."/>
            <person name="Bento P."/>
            <person name="Da Silva C."/>
            <person name="Labadie K."/>
            <person name="Alberti A."/>
            <person name="Aury J.M."/>
            <person name="Louis A."/>
            <person name="Dehais P."/>
            <person name="Bardou P."/>
            <person name="Montfort J."/>
            <person name="Klopp C."/>
            <person name="Cabau C."/>
            <person name="Gaspin C."/>
            <person name="Thorgaard G.H."/>
            <person name="Boussaha M."/>
            <person name="Quillet E."/>
            <person name="Guyomard R."/>
            <person name="Galiana D."/>
            <person name="Bobe J."/>
            <person name="Volff J.N."/>
            <person name="Genet C."/>
            <person name="Wincker P."/>
            <person name="Jaillon O."/>
            <person name="Roest Crollius H."/>
            <person name="Guiguen Y."/>
        </authorList>
    </citation>
    <scope>NUCLEOTIDE SEQUENCE [LARGE SCALE GENOMIC DNA]</scope>
</reference>
<evidence type="ECO:0000256" key="1">
    <source>
        <dbReference type="SAM" id="SignalP"/>
    </source>
</evidence>
<dbReference type="InterPro" id="IPR016187">
    <property type="entry name" value="CTDL_fold"/>
</dbReference>
<keyword evidence="1" id="KW-0732">Signal</keyword>
<reference evidence="3" key="2">
    <citation type="submission" date="2014-03" db="EMBL/GenBank/DDBJ databases">
        <authorList>
            <person name="Genoscope - CEA"/>
        </authorList>
    </citation>
    <scope>NUCLEOTIDE SEQUENCE</scope>
</reference>
<evidence type="ECO:0000259" key="2">
    <source>
        <dbReference type="PROSITE" id="PS50041"/>
    </source>
</evidence>
<accession>A0A060YN18</accession>
<gene>
    <name evidence="3" type="ORF">GSONMT00023904001</name>
</gene>
<name>A0A060YN18_ONCMY</name>
<feature type="signal peptide" evidence="1">
    <location>
        <begin position="1"/>
        <end position="17"/>
    </location>
</feature>
<dbReference type="InterPro" id="IPR016186">
    <property type="entry name" value="C-type_lectin-like/link_sf"/>
</dbReference>
<dbReference type="Gene3D" id="3.10.100.10">
    <property type="entry name" value="Mannose-Binding Protein A, subunit A"/>
    <property type="match status" value="1"/>
</dbReference>
<dbReference type="SUPFAM" id="SSF56436">
    <property type="entry name" value="C-type lectin-like"/>
    <property type="match status" value="1"/>
</dbReference>
<dbReference type="EMBL" id="FR914227">
    <property type="protein sequence ID" value="CDQ92972.1"/>
    <property type="molecule type" value="Genomic_DNA"/>
</dbReference>
<evidence type="ECO:0000313" key="4">
    <source>
        <dbReference type="Proteomes" id="UP000193380"/>
    </source>
</evidence>
<feature type="chain" id="PRO_5001597217" description="C-type lectin domain-containing protein" evidence="1">
    <location>
        <begin position="18"/>
        <end position="139"/>
    </location>
</feature>
<protein>
    <recommendedName>
        <fullName evidence="2">C-type lectin domain-containing protein</fullName>
    </recommendedName>
</protein>
<proteinExistence type="predicted"/>
<dbReference type="InterPro" id="IPR001304">
    <property type="entry name" value="C-type_lectin-like"/>
</dbReference>
<evidence type="ECO:0000313" key="3">
    <source>
        <dbReference type="EMBL" id="CDQ92972.1"/>
    </source>
</evidence>
<organism evidence="3 4">
    <name type="scientific">Oncorhynchus mykiss</name>
    <name type="common">Rainbow trout</name>
    <name type="synonym">Salmo gairdneri</name>
    <dbReference type="NCBI Taxonomy" id="8022"/>
    <lineage>
        <taxon>Eukaryota</taxon>
        <taxon>Metazoa</taxon>
        <taxon>Chordata</taxon>
        <taxon>Craniata</taxon>
        <taxon>Vertebrata</taxon>
        <taxon>Euteleostomi</taxon>
        <taxon>Actinopterygii</taxon>
        <taxon>Neopterygii</taxon>
        <taxon>Teleostei</taxon>
        <taxon>Protacanthopterygii</taxon>
        <taxon>Salmoniformes</taxon>
        <taxon>Salmonidae</taxon>
        <taxon>Salmoninae</taxon>
        <taxon>Oncorhynchus</taxon>
    </lineage>
</organism>